<reference evidence="2" key="2">
    <citation type="submission" date="2020-11" db="EMBL/GenBank/DDBJ databases">
        <authorList>
            <person name="McCartney M.A."/>
            <person name="Auch B."/>
            <person name="Kono T."/>
            <person name="Mallez S."/>
            <person name="Becker A."/>
            <person name="Gohl D.M."/>
            <person name="Silverstein K.A.T."/>
            <person name="Koren S."/>
            <person name="Bechman K.B."/>
            <person name="Herman A."/>
            <person name="Abrahante J.E."/>
            <person name="Garbe J."/>
        </authorList>
    </citation>
    <scope>NUCLEOTIDE SEQUENCE</scope>
    <source>
        <strain evidence="2">Duluth1</strain>
        <tissue evidence="2">Whole animal</tissue>
    </source>
</reference>
<protein>
    <submittedName>
        <fullName evidence="2">Uncharacterized protein</fullName>
    </submittedName>
</protein>
<accession>A0A9D4LFK5</accession>
<dbReference type="EMBL" id="JAIWYP010000003">
    <property type="protein sequence ID" value="KAH3857648.1"/>
    <property type="molecule type" value="Genomic_DNA"/>
</dbReference>
<comment type="caution">
    <text evidence="2">The sequence shown here is derived from an EMBL/GenBank/DDBJ whole genome shotgun (WGS) entry which is preliminary data.</text>
</comment>
<evidence type="ECO:0000256" key="1">
    <source>
        <dbReference type="SAM" id="MobiDB-lite"/>
    </source>
</evidence>
<keyword evidence="3" id="KW-1185">Reference proteome</keyword>
<evidence type="ECO:0000313" key="3">
    <source>
        <dbReference type="Proteomes" id="UP000828390"/>
    </source>
</evidence>
<feature type="region of interest" description="Disordered" evidence="1">
    <location>
        <begin position="139"/>
        <end position="165"/>
    </location>
</feature>
<name>A0A9D4LFK5_DREPO</name>
<evidence type="ECO:0000313" key="2">
    <source>
        <dbReference type="EMBL" id="KAH3857648.1"/>
    </source>
</evidence>
<sequence>MQIWKEKLEISWEKAASIQILSGLPRTWYFLAGSERKLANELLMEMVAMANGKITASTKALRQATEKWLMRLASSLDVYQANSKQWISDTVWKLPQAKVSKLDQEYDSSRCRRDIREGVPKLRYVGNEVLDEESLLASNSDDHLDLGSEPGKLLESPRSSASTGP</sequence>
<proteinExistence type="predicted"/>
<reference evidence="2" key="1">
    <citation type="journal article" date="2019" name="bioRxiv">
        <title>The Genome of the Zebra Mussel, Dreissena polymorpha: A Resource for Invasive Species Research.</title>
        <authorList>
            <person name="McCartney M.A."/>
            <person name="Auch B."/>
            <person name="Kono T."/>
            <person name="Mallez S."/>
            <person name="Zhang Y."/>
            <person name="Obille A."/>
            <person name="Becker A."/>
            <person name="Abrahante J.E."/>
            <person name="Garbe J."/>
            <person name="Badalamenti J.P."/>
            <person name="Herman A."/>
            <person name="Mangelson H."/>
            <person name="Liachko I."/>
            <person name="Sullivan S."/>
            <person name="Sone E.D."/>
            <person name="Koren S."/>
            <person name="Silverstein K.A.T."/>
            <person name="Beckman K.B."/>
            <person name="Gohl D.M."/>
        </authorList>
    </citation>
    <scope>NUCLEOTIDE SEQUENCE</scope>
    <source>
        <strain evidence="2">Duluth1</strain>
        <tissue evidence="2">Whole animal</tissue>
    </source>
</reference>
<gene>
    <name evidence="2" type="ORF">DPMN_100259</name>
</gene>
<dbReference type="Proteomes" id="UP000828390">
    <property type="component" value="Unassembled WGS sequence"/>
</dbReference>
<organism evidence="2 3">
    <name type="scientific">Dreissena polymorpha</name>
    <name type="common">Zebra mussel</name>
    <name type="synonym">Mytilus polymorpha</name>
    <dbReference type="NCBI Taxonomy" id="45954"/>
    <lineage>
        <taxon>Eukaryota</taxon>
        <taxon>Metazoa</taxon>
        <taxon>Spiralia</taxon>
        <taxon>Lophotrochozoa</taxon>
        <taxon>Mollusca</taxon>
        <taxon>Bivalvia</taxon>
        <taxon>Autobranchia</taxon>
        <taxon>Heteroconchia</taxon>
        <taxon>Euheterodonta</taxon>
        <taxon>Imparidentia</taxon>
        <taxon>Neoheterodontei</taxon>
        <taxon>Myida</taxon>
        <taxon>Dreissenoidea</taxon>
        <taxon>Dreissenidae</taxon>
        <taxon>Dreissena</taxon>
    </lineage>
</organism>
<dbReference type="AlphaFoldDB" id="A0A9D4LFK5"/>